<reference evidence="2 3" key="1">
    <citation type="submission" date="2015-06" db="EMBL/GenBank/DDBJ databases">
        <title>Draft genome sequencing of a biphenyl-degrading bacterium, Janthinobacterium lividum MEG1.</title>
        <authorList>
            <person name="Shimodaira J."/>
            <person name="Hatta T."/>
        </authorList>
    </citation>
    <scope>NUCLEOTIDE SEQUENCE [LARGE SCALE GENOMIC DNA]</scope>
    <source>
        <strain evidence="2 3">MEG1</strain>
    </source>
</reference>
<proteinExistence type="predicted"/>
<evidence type="ECO:0000313" key="2">
    <source>
        <dbReference type="EMBL" id="OHV97820.1"/>
    </source>
</evidence>
<name>A0A1S1UBK6_9BURK</name>
<dbReference type="Pfam" id="PF13687">
    <property type="entry name" value="DUF4153"/>
    <property type="match status" value="1"/>
</dbReference>
<sequence length="614" mass="67136">MQQDAAGKNMALLDPVVAPRIAVTRLVTGLLQGLLLYWLYSTAQDKVWPATEAYLLGPLMLISLLLPILLVSSLGHMSVKRIGLWMAGAAIVMAVLAWHDVARGAEHVIWGNYKPGAPLRVISAQLFGFCVVGFYIAHALVLASAQDGQRIARYPTYFEIAWKLGIQLLFSLLFVLGLWLVLWLGGQLFLLIKLSFLKKLLGQAWFVIPVICFAFSFAIHITDVRPSIVRGIRTLLLVLLSWLMPIAAVLVSGFLLTLPFIGFERLWATRHAASVLLGMAGVLVVLINAAFQNGEVGHGVARGIRLGTRLACLLLPWVVGIAIYALTLRVMSHGWTSDRLIAAACLLVATCYAAGYAWAASKYGDWLHLIANVNVATAGVTLLVLFALFSPLADPARISVASQMARLNSGKVGVDKFDFEYLRFQGARYGQAALQELSKRTTGPDAAIVRARAEAMLKRQNRLDETGALSDVSINLTLRPATAKLPESFLRQDWTQVSPAWRLPACLKRAGPQCDAYLLDFDGDGKEDVLLISNDPRASSVLLAEKEDGSWTARGQIPVDALRCKPLREKLQAGEFQLVPPKVRELEVDGQRVPMTLYTPEDEVSCPDETAPAP</sequence>
<feature type="transmembrane region" description="Helical" evidence="1">
    <location>
        <begin position="53"/>
        <end position="75"/>
    </location>
</feature>
<feature type="transmembrane region" description="Helical" evidence="1">
    <location>
        <begin position="21"/>
        <end position="41"/>
    </location>
</feature>
<feature type="transmembrane region" description="Helical" evidence="1">
    <location>
        <begin position="121"/>
        <end position="143"/>
    </location>
</feature>
<feature type="transmembrane region" description="Helical" evidence="1">
    <location>
        <begin position="204"/>
        <end position="222"/>
    </location>
</feature>
<feature type="transmembrane region" description="Helical" evidence="1">
    <location>
        <begin position="340"/>
        <end position="359"/>
    </location>
</feature>
<evidence type="ECO:0000313" key="3">
    <source>
        <dbReference type="Proteomes" id="UP000179840"/>
    </source>
</evidence>
<feature type="transmembrane region" description="Helical" evidence="1">
    <location>
        <begin position="267"/>
        <end position="289"/>
    </location>
</feature>
<accession>A0A1S1UBK6</accession>
<gene>
    <name evidence="2" type="ORF">AKG95_08625</name>
</gene>
<keyword evidence="1" id="KW-1133">Transmembrane helix</keyword>
<protein>
    <recommendedName>
        <fullName evidence="4">DUF4153 domain-containing protein</fullName>
    </recommendedName>
</protein>
<evidence type="ECO:0008006" key="4">
    <source>
        <dbReference type="Google" id="ProtNLM"/>
    </source>
</evidence>
<organism evidence="2 3">
    <name type="scientific">Janthinobacterium lividum</name>
    <dbReference type="NCBI Taxonomy" id="29581"/>
    <lineage>
        <taxon>Bacteria</taxon>
        <taxon>Pseudomonadati</taxon>
        <taxon>Pseudomonadota</taxon>
        <taxon>Betaproteobacteria</taxon>
        <taxon>Burkholderiales</taxon>
        <taxon>Oxalobacteraceae</taxon>
        <taxon>Janthinobacterium</taxon>
    </lineage>
</organism>
<keyword evidence="1" id="KW-0472">Membrane</keyword>
<dbReference type="InterPro" id="IPR025291">
    <property type="entry name" value="DUF4153"/>
</dbReference>
<dbReference type="EMBL" id="LFKP01000005">
    <property type="protein sequence ID" value="OHV97820.1"/>
    <property type="molecule type" value="Genomic_DNA"/>
</dbReference>
<feature type="transmembrane region" description="Helical" evidence="1">
    <location>
        <begin position="234"/>
        <end position="261"/>
    </location>
</feature>
<evidence type="ECO:0000256" key="1">
    <source>
        <dbReference type="SAM" id="Phobius"/>
    </source>
</evidence>
<feature type="transmembrane region" description="Helical" evidence="1">
    <location>
        <begin position="164"/>
        <end position="184"/>
    </location>
</feature>
<feature type="transmembrane region" description="Helical" evidence="1">
    <location>
        <begin position="82"/>
        <end position="101"/>
    </location>
</feature>
<dbReference type="Proteomes" id="UP000179840">
    <property type="component" value="Unassembled WGS sequence"/>
</dbReference>
<feature type="transmembrane region" description="Helical" evidence="1">
    <location>
        <begin position="366"/>
        <end position="389"/>
    </location>
</feature>
<dbReference type="AlphaFoldDB" id="A0A1S1UBK6"/>
<keyword evidence="1" id="KW-0812">Transmembrane</keyword>
<feature type="transmembrane region" description="Helical" evidence="1">
    <location>
        <begin position="310"/>
        <end position="328"/>
    </location>
</feature>
<comment type="caution">
    <text evidence="2">The sequence shown here is derived from an EMBL/GenBank/DDBJ whole genome shotgun (WGS) entry which is preliminary data.</text>
</comment>